<reference evidence="2 3" key="1">
    <citation type="submission" date="2023-07" db="EMBL/GenBank/DDBJ databases">
        <title>Sorghum-associated microbial communities from plants grown in Nebraska, USA.</title>
        <authorList>
            <person name="Schachtman D."/>
        </authorList>
    </citation>
    <scope>NUCLEOTIDE SEQUENCE [LARGE SCALE GENOMIC DNA]</scope>
    <source>
        <strain evidence="2 3">BE310</strain>
    </source>
</reference>
<feature type="chain" id="PRO_5045331448" description="PEP-CTERM protein-sorting domain-containing protein" evidence="1">
    <location>
        <begin position="30"/>
        <end position="252"/>
    </location>
</feature>
<keyword evidence="1" id="KW-0732">Signal</keyword>
<sequence length="252" mass="26498">MFRASASHWHAVRSAALSLSLFAAAAAHAAVETFTYEVELHATSIGPGETVFGLSSPPATPFTGKLSFTADLDSRTEWFPGSFLVAATFQQLDITIGSASWTLAGSQYAHLITDSAGKQLAFDFRLFTEPNYQGFSLDILKGGPMNLDWSASTGGSCGFGQAGLVTDGPCIAGAVGTAQLTAVVPEPSQLRLLATALAAAAALRGIRRWKRARGGNSGQGRQHIDVAVAALPPHIPRCRRSGFMPIRSPLQL</sequence>
<accession>A0ABU1Z560</accession>
<evidence type="ECO:0000313" key="2">
    <source>
        <dbReference type="EMBL" id="MDR7295749.1"/>
    </source>
</evidence>
<evidence type="ECO:0000313" key="3">
    <source>
        <dbReference type="Proteomes" id="UP001180536"/>
    </source>
</evidence>
<protein>
    <recommendedName>
        <fullName evidence="4">PEP-CTERM protein-sorting domain-containing protein</fullName>
    </recommendedName>
</protein>
<feature type="signal peptide" evidence="1">
    <location>
        <begin position="1"/>
        <end position="29"/>
    </location>
</feature>
<proteinExistence type="predicted"/>
<evidence type="ECO:0000256" key="1">
    <source>
        <dbReference type="SAM" id="SignalP"/>
    </source>
</evidence>
<name>A0ABU1Z560_9BURK</name>
<keyword evidence="3" id="KW-1185">Reference proteome</keyword>
<organism evidence="2 3">
    <name type="scientific">Pelomonas aquatica</name>
    <dbReference type="NCBI Taxonomy" id="431058"/>
    <lineage>
        <taxon>Bacteria</taxon>
        <taxon>Pseudomonadati</taxon>
        <taxon>Pseudomonadota</taxon>
        <taxon>Betaproteobacteria</taxon>
        <taxon>Burkholderiales</taxon>
        <taxon>Sphaerotilaceae</taxon>
        <taxon>Roseateles</taxon>
    </lineage>
</organism>
<dbReference type="Proteomes" id="UP001180536">
    <property type="component" value="Unassembled WGS sequence"/>
</dbReference>
<gene>
    <name evidence="2" type="ORF">J2X16_001070</name>
</gene>
<dbReference type="RefSeq" id="WP_157275621.1">
    <property type="nucleotide sequence ID" value="NZ_JAVDXQ010000001.1"/>
</dbReference>
<evidence type="ECO:0008006" key="4">
    <source>
        <dbReference type="Google" id="ProtNLM"/>
    </source>
</evidence>
<dbReference type="EMBL" id="JAVDXQ010000001">
    <property type="protein sequence ID" value="MDR7295749.1"/>
    <property type="molecule type" value="Genomic_DNA"/>
</dbReference>
<comment type="caution">
    <text evidence="2">The sequence shown here is derived from an EMBL/GenBank/DDBJ whole genome shotgun (WGS) entry which is preliminary data.</text>
</comment>